<proteinExistence type="predicted"/>
<dbReference type="EMBL" id="GIIL01001277">
    <property type="protein sequence ID" value="NOV45003.1"/>
    <property type="molecule type" value="Transcribed_RNA"/>
</dbReference>
<keyword evidence="6" id="KW-0653">Protein transport</keyword>
<keyword evidence="3" id="KW-0813">Transport</keyword>
<comment type="subunit">
    <text evidence="10">Interacts with (GTP-bound) Ran. Interacts with (phosphorylated) SFRS1 and SFRS2; leading to their nuclear import. Interacts with NUP62. Interacts with RBM4. Interacts with CPSF6, promoting its nuclear import.</text>
</comment>
<evidence type="ECO:0000256" key="9">
    <source>
        <dbReference type="ARBA" id="ARBA00060097"/>
    </source>
</evidence>
<accession>A0A6M2DFB1</accession>
<sequence>METAPSLETVYQAIYTLYNDPQTAEKEKASQWLEQLQKSVYSWKVADELLQDKRNLESCYFAAQTMRSKVQQSFHELPLEAHTSLRDSLIEHLGQVNEETNTVIVIQLCLALADLTLQMTSWKSAIPDLINKFSSTNLYALIILMRVLPEEINAKALRLGANRRQEVIAELSSQSASVIEFLNLSLLNYNNNEQIVIQIIKCLTSWIAVQVVNLSDMSSNAVIIKACMVLTSSDSSSNIHDAATDLICIILQSITDNGNRTDSSKLEMELFSGIIRLEDCYHMSVAQENIEKSLNYCRIFTELADSFFEKMINESTAASPHFSLKILDLVLICVGHHDYEVSEVTFNLWFRLAEDIFNRDSQELNLIFSPYVDRLINALRKQCQMDCDFEGLLEEGDDFYDFRLKVRDLIKDIVFIMGSSNCFRQMFTLIQETGDSWDSVEAALFIMQAVAKNILPDENDVVPKVVEAIMNLPENTHIQVRQTSIILLGELCDWIEVHSDSLQPVLNFLLFSLQQGGISNAAATALQNICSACRTQMAIHISGLVQIVNALDSFQIKNSAAIGLLKGVAVILGRLPNEQIPIVMKEICMIQATPLSMLVENDVTICKDTKADPTLWLDRIAVIFRNTNPLVKTNEEHPCLPILSELWPLFTKVFERYQSELRVMERCCRCIRFAIRCIGTQASVILVPLANQMIAQYRKYHHTCFLYLGSILVDEFGQDEHSANCLVEMLESYIEPTFQKLQAQNGFKENPDTVDDFFRLCTRFLQRAPVSFLQSPAVHSIVGCALTACSLDHRDANASVMQFFCDLIFAGRNVTKPQADLRRNLVGNIIQQHGQALVLNLIHSSIFSLHSYMLADVANVFLELLSSDRMATQNWVAQAVETLPQRQNGTITATLQQLRDFQAIFTKAETPKQISIALRDLARLFC</sequence>
<dbReference type="GO" id="GO:0006606">
    <property type="term" value="P:protein import into nucleus"/>
    <property type="evidence" value="ECO:0007669"/>
    <property type="project" value="TreeGrafter"/>
</dbReference>
<dbReference type="AlphaFoldDB" id="A0A6M2DFB1"/>
<dbReference type="GO" id="GO:0031267">
    <property type="term" value="F:small GTPase binding"/>
    <property type="evidence" value="ECO:0007669"/>
    <property type="project" value="InterPro"/>
</dbReference>
<dbReference type="InterPro" id="IPR016024">
    <property type="entry name" value="ARM-type_fold"/>
</dbReference>
<evidence type="ECO:0000256" key="1">
    <source>
        <dbReference type="ARBA" id="ARBA00004259"/>
    </source>
</evidence>
<keyword evidence="5" id="KW-0597">Phosphoprotein</keyword>
<evidence type="ECO:0000256" key="5">
    <source>
        <dbReference type="ARBA" id="ARBA00022553"/>
    </source>
</evidence>
<dbReference type="Pfam" id="PF24138">
    <property type="entry name" value="TPR_TNPO3_IPO13_2nd"/>
    <property type="match status" value="1"/>
</dbReference>
<keyword evidence="4" id="KW-0963">Cytoplasm</keyword>
<protein>
    <recommendedName>
        <fullName evidence="11">Transportin-3</fullName>
    </recommendedName>
</protein>
<dbReference type="Pfam" id="PF24139">
    <property type="entry name" value="TPR_TNPO3_IPO13_4th"/>
    <property type="match status" value="1"/>
</dbReference>
<dbReference type="InterPro" id="IPR051345">
    <property type="entry name" value="Importin_beta-like_NTR"/>
</dbReference>
<dbReference type="InterPro" id="IPR013598">
    <property type="entry name" value="Exportin-1/Importin-b-like"/>
</dbReference>
<evidence type="ECO:0000256" key="6">
    <source>
        <dbReference type="ARBA" id="ARBA00022927"/>
    </source>
</evidence>
<keyword evidence="8" id="KW-0539">Nucleus</keyword>
<feature type="domain" description="Importin N-terminal" evidence="12">
    <location>
        <begin position="29"/>
        <end position="95"/>
    </location>
</feature>
<name>A0A6M2DFB1_XENCH</name>
<dbReference type="PANTHER" id="PTHR12363">
    <property type="entry name" value="TRANSPORTIN 3 AND IMPORTIN 13"/>
    <property type="match status" value="1"/>
</dbReference>
<dbReference type="InterPro" id="IPR057941">
    <property type="entry name" value="TPR_TNPO3_IPO13_2nd"/>
</dbReference>
<dbReference type="Gene3D" id="1.25.10.10">
    <property type="entry name" value="Leucine-rich Repeat Variant"/>
    <property type="match status" value="1"/>
</dbReference>
<comment type="subcellular location">
    <subcellularLocation>
        <location evidence="2">Cytoplasm</location>
    </subcellularLocation>
    <subcellularLocation>
        <location evidence="1">Nucleus envelope</location>
    </subcellularLocation>
</comment>
<comment type="function">
    <text evidence="9">Importin, which transports target proteins into the nucleus. Specifically mediates the nuclear import of splicing factor serine/arginine (SR) proteins, such as RBM4, SFRS1 and SFRS2, by recognizing phosphorylated SR domains. Also mediates the nuclear import of serine/arginine (SR) protein CPSF6, independently of CPSF6 phosphorylation. The nuclear import process is regulated by the small GTPase Ran that partitions between cytoplasm and nucleus in the predominantly GDP- and GTP-bound form, respectively. Importin associates with target cargo proteins in the cytoplasm, and the competitive binding of GTP-bound Ran induces the release of cargos in the nucleus.</text>
</comment>
<dbReference type="InterPro" id="IPR001494">
    <property type="entry name" value="Importin-beta_N"/>
</dbReference>
<reference evidence="13" key="1">
    <citation type="submission" date="2020-03" db="EMBL/GenBank/DDBJ databases">
        <title>Transcriptomic Profiling of the Digestive Tract of the Rat Flea, Xenopsylla cheopis, Following Blood Feeding and Infection with Yersinia pestis.</title>
        <authorList>
            <person name="Bland D.M."/>
            <person name="Martens C.A."/>
            <person name="Virtaneva K."/>
            <person name="Kanakabandi K."/>
            <person name="Long D."/>
            <person name="Rosenke R."/>
            <person name="Saturday G.A."/>
            <person name="Hoyt F.H."/>
            <person name="Bruno D.P."/>
            <person name="Ribeiro J.M.C."/>
            <person name="Hinnebusch J."/>
        </authorList>
    </citation>
    <scope>NUCLEOTIDE SEQUENCE</scope>
</reference>
<dbReference type="Pfam" id="PF08389">
    <property type="entry name" value="Xpo1"/>
    <property type="match status" value="1"/>
</dbReference>
<evidence type="ECO:0000256" key="8">
    <source>
        <dbReference type="ARBA" id="ARBA00023242"/>
    </source>
</evidence>
<dbReference type="InterPro" id="IPR058537">
    <property type="entry name" value="TPR_TNPO3_IPO13_4th"/>
</dbReference>
<dbReference type="SUPFAM" id="SSF48371">
    <property type="entry name" value="ARM repeat"/>
    <property type="match status" value="1"/>
</dbReference>
<evidence type="ECO:0000256" key="7">
    <source>
        <dbReference type="ARBA" id="ARBA00022990"/>
    </source>
</evidence>
<dbReference type="InterPro" id="IPR057942">
    <property type="entry name" value="TPR_TNPO3_IPO13_3rd"/>
</dbReference>
<dbReference type="SMART" id="SM00913">
    <property type="entry name" value="IBN_N"/>
    <property type="match status" value="1"/>
</dbReference>
<dbReference type="PANTHER" id="PTHR12363:SF42">
    <property type="entry name" value="TRANSPORTIN-3"/>
    <property type="match status" value="1"/>
</dbReference>
<evidence type="ECO:0000259" key="12">
    <source>
        <dbReference type="SMART" id="SM00913"/>
    </source>
</evidence>
<dbReference type="GO" id="GO:0005737">
    <property type="term" value="C:cytoplasm"/>
    <property type="evidence" value="ECO:0007669"/>
    <property type="project" value="UniProtKB-SubCell"/>
</dbReference>
<dbReference type="GO" id="GO:0005635">
    <property type="term" value="C:nuclear envelope"/>
    <property type="evidence" value="ECO:0007669"/>
    <property type="project" value="UniProtKB-SubCell"/>
</dbReference>
<evidence type="ECO:0000256" key="11">
    <source>
        <dbReference type="ARBA" id="ARBA00067328"/>
    </source>
</evidence>
<dbReference type="FunFam" id="1.25.10.10:FF:000079">
    <property type="entry name" value="transportin-3 isoform X1"/>
    <property type="match status" value="1"/>
</dbReference>
<evidence type="ECO:0000313" key="13">
    <source>
        <dbReference type="EMBL" id="NOV45003.1"/>
    </source>
</evidence>
<keyword evidence="7" id="KW-0007">Acetylation</keyword>
<keyword evidence="13" id="KW-0675">Receptor</keyword>
<evidence type="ECO:0000256" key="10">
    <source>
        <dbReference type="ARBA" id="ARBA00063116"/>
    </source>
</evidence>
<dbReference type="Pfam" id="PF24140">
    <property type="entry name" value="TPR_TNPO3_IPO13_3rd"/>
    <property type="match status" value="1"/>
</dbReference>
<evidence type="ECO:0000256" key="3">
    <source>
        <dbReference type="ARBA" id="ARBA00022448"/>
    </source>
</evidence>
<evidence type="ECO:0000256" key="2">
    <source>
        <dbReference type="ARBA" id="ARBA00004496"/>
    </source>
</evidence>
<organism evidence="13">
    <name type="scientific">Xenopsylla cheopis</name>
    <name type="common">Oriental rat flea</name>
    <name type="synonym">Pulex cheopis</name>
    <dbReference type="NCBI Taxonomy" id="163159"/>
    <lineage>
        <taxon>Eukaryota</taxon>
        <taxon>Metazoa</taxon>
        <taxon>Ecdysozoa</taxon>
        <taxon>Arthropoda</taxon>
        <taxon>Hexapoda</taxon>
        <taxon>Insecta</taxon>
        <taxon>Pterygota</taxon>
        <taxon>Neoptera</taxon>
        <taxon>Endopterygota</taxon>
        <taxon>Siphonaptera</taxon>
        <taxon>Pulicidae</taxon>
        <taxon>Xenopsyllinae</taxon>
        <taxon>Xenopsylla</taxon>
    </lineage>
</organism>
<dbReference type="InterPro" id="IPR011989">
    <property type="entry name" value="ARM-like"/>
</dbReference>
<dbReference type="Pfam" id="PF03810">
    <property type="entry name" value="IBN_N"/>
    <property type="match status" value="1"/>
</dbReference>
<evidence type="ECO:0000256" key="4">
    <source>
        <dbReference type="ARBA" id="ARBA00022490"/>
    </source>
</evidence>